<dbReference type="EC" id="3.5.2.7" evidence="3"/>
<dbReference type="InterPro" id="IPR051781">
    <property type="entry name" value="Metallo-dep_Hydrolase"/>
</dbReference>
<dbReference type="PANTHER" id="PTHR43135">
    <property type="entry name" value="ALPHA-D-RIBOSE 1-METHYLPHOSPHONATE 5-TRIPHOSPHATE DIPHOSPHATASE"/>
    <property type="match status" value="1"/>
</dbReference>
<reference evidence="3 4" key="1">
    <citation type="submission" date="2020-04" db="EMBL/GenBank/DDBJ databases">
        <title>Usitatibacter rugosus gen. nov., sp. nov. and Usitatibacter palustris sp. nov., novel members of Usitatibacteraceae fam. nov. within the order Nitrosomonadales isolated from soil.</title>
        <authorList>
            <person name="Huber K.J."/>
            <person name="Neumann-Schaal M."/>
            <person name="Geppert A."/>
            <person name="Luckner M."/>
            <person name="Wanner G."/>
            <person name="Overmann J."/>
        </authorList>
    </citation>
    <scope>NUCLEOTIDE SEQUENCE [LARGE SCALE GENOMIC DNA]</scope>
    <source>
        <strain evidence="3 4">0125_3</strain>
    </source>
</reference>
<dbReference type="InterPro" id="IPR011059">
    <property type="entry name" value="Metal-dep_hydrolase_composite"/>
</dbReference>
<dbReference type="InterPro" id="IPR032466">
    <property type="entry name" value="Metal_Hydrolase"/>
</dbReference>
<proteinExistence type="predicted"/>
<protein>
    <submittedName>
        <fullName evidence="3">Imidazolonepropionase</fullName>
        <ecNumber evidence="3">3.5.2.7</ecNumber>
    </submittedName>
</protein>
<dbReference type="PANTHER" id="PTHR43135:SF3">
    <property type="entry name" value="ALPHA-D-RIBOSE 1-METHYLPHOSPHONATE 5-TRIPHOSPHATE DIPHOSPHATASE"/>
    <property type="match status" value="1"/>
</dbReference>
<evidence type="ECO:0000256" key="1">
    <source>
        <dbReference type="SAM" id="SignalP"/>
    </source>
</evidence>
<dbReference type="SUPFAM" id="SSF51556">
    <property type="entry name" value="Metallo-dependent hydrolases"/>
    <property type="match status" value="1"/>
</dbReference>
<dbReference type="InterPro" id="IPR006680">
    <property type="entry name" value="Amidohydro-rel"/>
</dbReference>
<evidence type="ECO:0000313" key="4">
    <source>
        <dbReference type="Proteomes" id="UP000501534"/>
    </source>
</evidence>
<keyword evidence="4" id="KW-1185">Reference proteome</keyword>
<dbReference type="EMBL" id="CP053069">
    <property type="protein sequence ID" value="QJR09652.1"/>
    <property type="molecule type" value="Genomic_DNA"/>
</dbReference>
<dbReference type="Proteomes" id="UP000501534">
    <property type="component" value="Chromosome"/>
</dbReference>
<dbReference type="Gene3D" id="3.20.20.140">
    <property type="entry name" value="Metal-dependent hydrolases"/>
    <property type="match status" value="2"/>
</dbReference>
<organism evidence="3 4">
    <name type="scientific">Usitatibacter rugosus</name>
    <dbReference type="NCBI Taxonomy" id="2732067"/>
    <lineage>
        <taxon>Bacteria</taxon>
        <taxon>Pseudomonadati</taxon>
        <taxon>Pseudomonadota</taxon>
        <taxon>Betaproteobacteria</taxon>
        <taxon>Nitrosomonadales</taxon>
        <taxon>Usitatibacteraceae</taxon>
        <taxon>Usitatibacter</taxon>
    </lineage>
</organism>
<dbReference type="RefSeq" id="WP_171089541.1">
    <property type="nucleotide sequence ID" value="NZ_CP053069.1"/>
</dbReference>
<dbReference type="KEGG" id="uru:DSM104443_00701"/>
<feature type="chain" id="PRO_5026961951" evidence="1">
    <location>
        <begin position="19"/>
        <end position="469"/>
    </location>
</feature>
<sequence length="469" mass="50518">MTRTWALLALLASLDAAAQAPAPKETFVALEGPLLALTHLEVFDGTGGPVIRDATIVIRDGRIQAIGAGAAVKVPADAKVVDLAGHSVSPGFVMLHEHMFYPVAPGSYGALYESFPKLYLAGGATTVRTGGSMSPYADINIAHEIAEGKRPGPDMDVTAPFLDGPSPFLQDFRIRNPEQAREMVRYWASAGATSYKGYMGLNRAQLGAIVDEAHKGKRKVTAHLCAVTYREAADLGIDNLEHGFLASTDFVADKKIDECPNPLAARGSFDTLAVDDPKMKALQRHLIERKVALTSTLTVFETFASGRPIAPPEALDLLVPQLRESYVARWSQIQAMKDNVWTRILPKEMAWEKQFVEAGGLLVAGTDPTGYGGVIPGYSNVRQVELLEEAGFPRAQALRISTLNGAIYLGRDKDVGSLAEGKRADLVLYKGSLSSDPLALRQIVWTMKAGTAYESKKLLASLKGKVGFQ</sequence>
<evidence type="ECO:0000313" key="3">
    <source>
        <dbReference type="EMBL" id="QJR09652.1"/>
    </source>
</evidence>
<dbReference type="SUPFAM" id="SSF51338">
    <property type="entry name" value="Composite domain of metallo-dependent hydrolases"/>
    <property type="match status" value="1"/>
</dbReference>
<evidence type="ECO:0000259" key="2">
    <source>
        <dbReference type="Pfam" id="PF01979"/>
    </source>
</evidence>
<keyword evidence="3" id="KW-0378">Hydrolase</keyword>
<keyword evidence="1" id="KW-0732">Signal</keyword>
<name>A0A6M4GRA5_9PROT</name>
<dbReference type="GO" id="GO:0050480">
    <property type="term" value="F:imidazolonepropionase activity"/>
    <property type="evidence" value="ECO:0007669"/>
    <property type="project" value="UniProtKB-EC"/>
</dbReference>
<feature type="signal peptide" evidence="1">
    <location>
        <begin position="1"/>
        <end position="18"/>
    </location>
</feature>
<feature type="domain" description="Amidohydrolase-related" evidence="2">
    <location>
        <begin position="88"/>
        <end position="436"/>
    </location>
</feature>
<dbReference type="Pfam" id="PF01979">
    <property type="entry name" value="Amidohydro_1"/>
    <property type="match status" value="1"/>
</dbReference>
<dbReference type="AlphaFoldDB" id="A0A6M4GRA5"/>
<gene>
    <name evidence="3" type="primary">hutI_1</name>
    <name evidence="3" type="ORF">DSM104443_00701</name>
</gene>
<accession>A0A6M4GRA5</accession>
<dbReference type="Gene3D" id="2.30.40.10">
    <property type="entry name" value="Urease, subunit C, domain 1"/>
    <property type="match status" value="2"/>
</dbReference>